<reference evidence="3" key="1">
    <citation type="submission" date="2022-03" db="EMBL/GenBank/DDBJ databases">
        <authorList>
            <person name="Martin C."/>
        </authorList>
    </citation>
    <scope>NUCLEOTIDE SEQUENCE</scope>
</reference>
<evidence type="ECO:0000256" key="1">
    <source>
        <dbReference type="ARBA" id="ARBA00022737"/>
    </source>
</evidence>
<dbReference type="OrthoDB" id="1937934at2759"/>
<evidence type="ECO:0000313" key="4">
    <source>
        <dbReference type="Proteomes" id="UP000749559"/>
    </source>
</evidence>
<dbReference type="PANTHER" id="PTHR10288">
    <property type="entry name" value="KH DOMAIN CONTAINING RNA BINDING PROTEIN"/>
    <property type="match status" value="1"/>
</dbReference>
<dbReference type="InterPro" id="IPR004087">
    <property type="entry name" value="KH_dom"/>
</dbReference>
<dbReference type="PROSITE" id="PS50084">
    <property type="entry name" value="KH_TYPE_1"/>
    <property type="match status" value="3"/>
</dbReference>
<dbReference type="EMBL" id="CAIIXF020000010">
    <property type="protein sequence ID" value="CAH1796501.1"/>
    <property type="molecule type" value="Genomic_DNA"/>
</dbReference>
<dbReference type="InterPro" id="IPR036612">
    <property type="entry name" value="KH_dom_type_1_sf"/>
</dbReference>
<dbReference type="CDD" id="cd22434">
    <property type="entry name" value="KH-I_HNRNPK_rpt3"/>
    <property type="match status" value="1"/>
</dbReference>
<dbReference type="Pfam" id="PF00013">
    <property type="entry name" value="KH_1"/>
    <property type="match status" value="3"/>
</dbReference>
<dbReference type="CDD" id="cd22432">
    <property type="entry name" value="KH-I_HNRNPK_rpt1"/>
    <property type="match status" value="1"/>
</dbReference>
<dbReference type="Proteomes" id="UP000749559">
    <property type="component" value="Unassembled WGS sequence"/>
</dbReference>
<name>A0A8J1TWJ2_OWEFU</name>
<comment type="caution">
    <text evidence="3">The sequence shown here is derived from an EMBL/GenBank/DDBJ whole genome shotgun (WGS) entry which is preliminary data.</text>
</comment>
<sequence>MSDGGMKRSADDDGMGGNKRPRGDGMKAELRFLIHSHNAGGIIGKGGTNIKRLRSEYKANVNVPDSETPERVLTVGAPIDTIMKIMTEIIPLLETHSNKGDQHGQFEGDINMLVHTSQAGCIIGRGGNQIKQLREQTGTHIKVFQDTCPGSTDRVVSIQGTIEKVVSVIGEIYNLIEKTPIKGIKNPYDPNYNMQSDLYPEQYGGFSYSDGRHGGRGGGRGGGMGRGGRGGGDNRMGRGGRGGSGGRGGRGGGFMGGRGGDGMGGGGGFGGGGSNMGGRGGLGGGGYGGEQQRSDMGGLGGGLGGNMGGGFGGGRRGGRGGGMGGDGGDRMNSGRGGLGGSGGGMGGGSGMGSGSGLNQNFTSDSMGSSGVIFGNQTTTTQVSIPKDLAGAIIGKGGSRIREIRHKSGAEITIDEALPGSSDRIITIAGNGDQIQFAQFLLQESVKMYSGQYNKN</sequence>
<gene>
    <name evidence="3" type="ORF">OFUS_LOCUS20905</name>
</gene>
<feature type="compositionally biased region" description="Basic and acidic residues" evidence="2">
    <location>
        <begin position="1"/>
        <end position="11"/>
    </location>
</feature>
<evidence type="ECO:0000313" key="3">
    <source>
        <dbReference type="EMBL" id="CAH1796501.1"/>
    </source>
</evidence>
<organism evidence="3 4">
    <name type="scientific">Owenia fusiformis</name>
    <name type="common">Polychaete worm</name>
    <dbReference type="NCBI Taxonomy" id="6347"/>
    <lineage>
        <taxon>Eukaryota</taxon>
        <taxon>Metazoa</taxon>
        <taxon>Spiralia</taxon>
        <taxon>Lophotrochozoa</taxon>
        <taxon>Annelida</taxon>
        <taxon>Polychaeta</taxon>
        <taxon>Sedentaria</taxon>
        <taxon>Canalipalpata</taxon>
        <taxon>Sabellida</taxon>
        <taxon>Oweniida</taxon>
        <taxon>Oweniidae</taxon>
        <taxon>Owenia</taxon>
    </lineage>
</organism>
<evidence type="ECO:0000256" key="2">
    <source>
        <dbReference type="SAM" id="MobiDB-lite"/>
    </source>
</evidence>
<feature type="region of interest" description="Disordered" evidence="2">
    <location>
        <begin position="208"/>
        <end position="363"/>
    </location>
</feature>
<dbReference type="GO" id="GO:0003723">
    <property type="term" value="F:RNA binding"/>
    <property type="evidence" value="ECO:0007669"/>
    <property type="project" value="UniProtKB-UniRule"/>
</dbReference>
<dbReference type="PRINTS" id="PR01228">
    <property type="entry name" value="EGGSHELL"/>
</dbReference>
<feature type="compositionally biased region" description="Gly residues" evidence="2">
    <location>
        <begin position="216"/>
        <end position="289"/>
    </location>
</feature>
<feature type="region of interest" description="Disordered" evidence="2">
    <location>
        <begin position="1"/>
        <end position="24"/>
    </location>
</feature>
<dbReference type="AlphaFoldDB" id="A0A8J1TWJ2"/>
<protein>
    <submittedName>
        <fullName evidence="3">Uncharacterized protein</fullName>
    </submittedName>
</protein>
<dbReference type="SUPFAM" id="SSF54791">
    <property type="entry name" value="Eukaryotic type KH-domain (KH-domain type I)"/>
    <property type="match status" value="3"/>
</dbReference>
<accession>A0A8J1TWJ2</accession>
<feature type="compositionally biased region" description="Gly residues" evidence="2">
    <location>
        <begin position="297"/>
        <end position="326"/>
    </location>
</feature>
<proteinExistence type="predicted"/>
<feature type="compositionally biased region" description="Gly residues" evidence="2">
    <location>
        <begin position="334"/>
        <end position="355"/>
    </location>
</feature>
<dbReference type="InterPro" id="IPR004088">
    <property type="entry name" value="KH_dom_type_1"/>
</dbReference>
<dbReference type="SMART" id="SM00322">
    <property type="entry name" value="KH"/>
    <property type="match status" value="3"/>
</dbReference>
<keyword evidence="4" id="KW-1185">Reference proteome</keyword>
<dbReference type="Gene3D" id="3.30.1370.10">
    <property type="entry name" value="K Homology domain, type 1"/>
    <property type="match status" value="3"/>
</dbReference>
<keyword evidence="1" id="KW-0677">Repeat</keyword>